<gene>
    <name evidence="3" type="ORF">UR08_10585</name>
</gene>
<dbReference type="Gene3D" id="1.10.260.40">
    <property type="entry name" value="lambda repressor-like DNA-binding domains"/>
    <property type="match status" value="1"/>
</dbReference>
<name>A0A3D8TRW9_9LIST</name>
<keyword evidence="4" id="KW-1185">Reference proteome</keyword>
<dbReference type="CDD" id="cd00093">
    <property type="entry name" value="HTH_XRE"/>
    <property type="match status" value="1"/>
</dbReference>
<dbReference type="PROSITE" id="PS50943">
    <property type="entry name" value="HTH_CROC1"/>
    <property type="match status" value="1"/>
</dbReference>
<dbReference type="Pfam" id="PF01381">
    <property type="entry name" value="HTH_3"/>
    <property type="match status" value="1"/>
</dbReference>
<evidence type="ECO:0000259" key="2">
    <source>
        <dbReference type="PROSITE" id="PS50943"/>
    </source>
</evidence>
<organism evidence="3 4">
    <name type="scientific">Listeria kieliensis</name>
    <dbReference type="NCBI Taxonomy" id="1621700"/>
    <lineage>
        <taxon>Bacteria</taxon>
        <taxon>Bacillati</taxon>
        <taxon>Bacillota</taxon>
        <taxon>Bacilli</taxon>
        <taxon>Bacillales</taxon>
        <taxon>Listeriaceae</taxon>
        <taxon>Listeria</taxon>
    </lineage>
</organism>
<evidence type="ECO:0000313" key="3">
    <source>
        <dbReference type="EMBL" id="RDX01354.1"/>
    </source>
</evidence>
<accession>A0A3D8TRW9</accession>
<dbReference type="InterPro" id="IPR010982">
    <property type="entry name" value="Lambda_DNA-bd_dom_sf"/>
</dbReference>
<dbReference type="RefSeq" id="WP_115753613.1">
    <property type="nucleotide sequence ID" value="NZ_LARY01000002.1"/>
</dbReference>
<dbReference type="GO" id="GO:0003677">
    <property type="term" value="F:DNA binding"/>
    <property type="evidence" value="ECO:0007669"/>
    <property type="project" value="UniProtKB-KW"/>
</dbReference>
<dbReference type="AlphaFoldDB" id="A0A3D8TRW9"/>
<dbReference type="Proteomes" id="UP000257055">
    <property type="component" value="Unassembled WGS sequence"/>
</dbReference>
<protein>
    <submittedName>
        <fullName evidence="3">XRE family transcriptional regulator</fullName>
    </submittedName>
</protein>
<evidence type="ECO:0000256" key="1">
    <source>
        <dbReference type="ARBA" id="ARBA00023125"/>
    </source>
</evidence>
<reference evidence="4" key="1">
    <citation type="submission" date="2015-04" db="EMBL/GenBank/DDBJ databases">
        <authorList>
            <person name="Schardt J."/>
            <person name="Mueller-Herbst S."/>
            <person name="Scherer S."/>
            <person name="Huptas C."/>
        </authorList>
    </citation>
    <scope>NUCLEOTIDE SEQUENCE [LARGE SCALE GENOMIC DNA]</scope>
    <source>
        <strain evidence="4">Kiel-L1</strain>
    </source>
</reference>
<dbReference type="SUPFAM" id="SSF47413">
    <property type="entry name" value="lambda repressor-like DNA-binding domains"/>
    <property type="match status" value="1"/>
</dbReference>
<dbReference type="EMBL" id="LARY01000002">
    <property type="protein sequence ID" value="RDX01354.1"/>
    <property type="molecule type" value="Genomic_DNA"/>
</dbReference>
<dbReference type="InterPro" id="IPR001387">
    <property type="entry name" value="Cro/C1-type_HTH"/>
</dbReference>
<dbReference type="PANTHER" id="PTHR46558">
    <property type="entry name" value="TRACRIPTIONAL REGULATORY PROTEIN-RELATED-RELATED"/>
    <property type="match status" value="1"/>
</dbReference>
<feature type="domain" description="HTH cro/C1-type" evidence="2">
    <location>
        <begin position="11"/>
        <end position="65"/>
    </location>
</feature>
<keyword evidence="1" id="KW-0238">DNA-binding</keyword>
<dbReference type="PANTHER" id="PTHR46558:SF3">
    <property type="entry name" value="TRANSCRIPTIONAL REGULATOR"/>
    <property type="match status" value="1"/>
</dbReference>
<dbReference type="SMART" id="SM00530">
    <property type="entry name" value="HTH_XRE"/>
    <property type="match status" value="1"/>
</dbReference>
<evidence type="ECO:0000313" key="4">
    <source>
        <dbReference type="Proteomes" id="UP000257055"/>
    </source>
</evidence>
<comment type="caution">
    <text evidence="3">The sequence shown here is derived from an EMBL/GenBank/DDBJ whole genome shotgun (WGS) entry which is preliminary data.</text>
</comment>
<sequence>MELNKFVGNKIRQFRENSRMSQGALATELETTRQTISRYENGERKVSQDVLYQLAGIFNQPIDAFFPPRASANDKNEHVLTIAAHLDDDVTEEEMRDILAYIDMKKRLHRGE</sequence>
<proteinExistence type="predicted"/>